<comment type="caution">
    <text evidence="2">The sequence shown here is derived from an EMBL/GenBank/DDBJ whole genome shotgun (WGS) entry which is preliminary data.</text>
</comment>
<evidence type="ECO:0000313" key="2">
    <source>
        <dbReference type="EMBL" id="NJP95999.1"/>
    </source>
</evidence>
<gene>
    <name evidence="2" type="ORF">HCN51_42315</name>
</gene>
<feature type="coiled-coil region" evidence="1">
    <location>
        <begin position="172"/>
        <end position="199"/>
    </location>
</feature>
<accession>A0ABX1BHM4</accession>
<evidence type="ECO:0000313" key="3">
    <source>
        <dbReference type="Proteomes" id="UP000696294"/>
    </source>
</evidence>
<protein>
    <submittedName>
        <fullName evidence="2">Uncharacterized protein</fullName>
    </submittedName>
</protein>
<dbReference type="EMBL" id="JAATEP010000044">
    <property type="protein sequence ID" value="NJP95999.1"/>
    <property type="molecule type" value="Genomic_DNA"/>
</dbReference>
<keyword evidence="1" id="KW-0175">Coiled coil</keyword>
<name>A0ABX1BHM4_9ACTN</name>
<keyword evidence="3" id="KW-1185">Reference proteome</keyword>
<reference evidence="2 3" key="1">
    <citation type="submission" date="2020-03" db="EMBL/GenBank/DDBJ databases">
        <title>WGS of actinomycetes isolated from Thailand.</title>
        <authorList>
            <person name="Thawai C."/>
        </authorList>
    </citation>
    <scope>NUCLEOTIDE SEQUENCE [LARGE SCALE GENOMIC DNA]</scope>
    <source>
        <strain evidence="2 3">FMUSA5-5</strain>
    </source>
</reference>
<sequence length="264" mass="29439">MAVIGEFDRLKRHTAHLARALVAPLEQRMGLLVVDETLIDELTRSLPVRNRRGGSLEFPFSQTSGSFERTLLDWSHSGSHSGPLAQIEASFHGGHGYQSAAVWQAGVKTWGPAHTWDFSGPDRDWPINAALDRIGVVPSSAADLFLEAGLGRGRNHEDWMWAARFASWAASYDEWYERREAEREEAERAAAEADRYQRRRDVPVILDGRAVMEVLAIPSGRMVGAAIRHLQDVHAERGLATREEAVRELRAWAAESGIETPTPQ</sequence>
<evidence type="ECO:0000256" key="1">
    <source>
        <dbReference type="SAM" id="Coils"/>
    </source>
</evidence>
<dbReference type="SUPFAM" id="SSF81891">
    <property type="entry name" value="Poly A polymerase C-terminal region-like"/>
    <property type="match status" value="1"/>
</dbReference>
<organism evidence="2 3">
    <name type="scientific">Nonomuraea composti</name>
    <dbReference type="NCBI Taxonomy" id="2720023"/>
    <lineage>
        <taxon>Bacteria</taxon>
        <taxon>Bacillati</taxon>
        <taxon>Actinomycetota</taxon>
        <taxon>Actinomycetes</taxon>
        <taxon>Streptosporangiales</taxon>
        <taxon>Streptosporangiaceae</taxon>
        <taxon>Nonomuraea</taxon>
    </lineage>
</organism>
<dbReference type="RefSeq" id="WP_168017636.1">
    <property type="nucleotide sequence ID" value="NZ_JAATEP010000044.1"/>
</dbReference>
<dbReference type="Proteomes" id="UP000696294">
    <property type="component" value="Unassembled WGS sequence"/>
</dbReference>
<proteinExistence type="predicted"/>